<comment type="caution">
    <text evidence="1">The sequence shown here is derived from an EMBL/GenBank/DDBJ whole genome shotgun (WGS) entry which is preliminary data.</text>
</comment>
<reference evidence="1 2" key="3">
    <citation type="journal article" date="2022" name="Microbiol. Spectr.">
        <title>Folding features and dynamics of 3D genome architecture in plant fungal pathogens.</title>
        <authorList>
            <person name="Xia C."/>
        </authorList>
    </citation>
    <scope>NUCLEOTIDE SEQUENCE [LARGE SCALE GENOMIC DNA]</scope>
    <source>
        <strain evidence="1 2">93-210</strain>
    </source>
</reference>
<keyword evidence="2" id="KW-1185">Reference proteome</keyword>
<protein>
    <submittedName>
        <fullName evidence="1">Uncharacterized protein</fullName>
    </submittedName>
</protein>
<dbReference type="EMBL" id="CM045872">
    <property type="protein sequence ID" value="KAI7949708.1"/>
    <property type="molecule type" value="Genomic_DNA"/>
</dbReference>
<gene>
    <name evidence="1" type="ORF">MJO28_008529</name>
</gene>
<reference evidence="2" key="1">
    <citation type="journal article" date="2018" name="BMC Genomics">
        <title>Genomic insights into host adaptation between the wheat stripe rust pathogen (Puccinia striiformis f. sp. tritici) and the barley stripe rust pathogen (Puccinia striiformis f. sp. hordei).</title>
        <authorList>
            <person name="Xia C."/>
            <person name="Wang M."/>
            <person name="Yin C."/>
            <person name="Cornejo O.E."/>
            <person name="Hulbert S.H."/>
            <person name="Chen X."/>
        </authorList>
    </citation>
    <scope>NUCLEOTIDE SEQUENCE [LARGE SCALE GENOMIC DNA]</scope>
    <source>
        <strain evidence="2">93-210</strain>
    </source>
</reference>
<sequence>MSHYITPQTDVLVDYEVLYQVLDEPGGDRLAHLYIRLSKLCLRDMSDSMQSGAYEHVKEGARFLQDWVSENM</sequence>
<proteinExistence type="predicted"/>
<reference evidence="2" key="2">
    <citation type="journal article" date="2018" name="Mol. Plant Microbe Interact.">
        <title>Genome sequence resources for the wheat stripe rust pathogen (Puccinia striiformis f. sp. tritici) and the barley stripe rust pathogen (Puccinia striiformis f. sp. hordei).</title>
        <authorList>
            <person name="Xia C."/>
            <person name="Wang M."/>
            <person name="Yin C."/>
            <person name="Cornejo O.E."/>
            <person name="Hulbert S.H."/>
            <person name="Chen X."/>
        </authorList>
    </citation>
    <scope>NUCLEOTIDE SEQUENCE [LARGE SCALE GENOMIC DNA]</scope>
    <source>
        <strain evidence="2">93-210</strain>
    </source>
</reference>
<accession>A0ACC0EBB3</accession>
<evidence type="ECO:0000313" key="1">
    <source>
        <dbReference type="EMBL" id="KAI7949708.1"/>
    </source>
</evidence>
<name>A0ACC0EBB3_9BASI</name>
<organism evidence="1 2">
    <name type="scientific">Puccinia striiformis f. sp. tritici</name>
    <dbReference type="NCBI Taxonomy" id="168172"/>
    <lineage>
        <taxon>Eukaryota</taxon>
        <taxon>Fungi</taxon>
        <taxon>Dikarya</taxon>
        <taxon>Basidiomycota</taxon>
        <taxon>Pucciniomycotina</taxon>
        <taxon>Pucciniomycetes</taxon>
        <taxon>Pucciniales</taxon>
        <taxon>Pucciniaceae</taxon>
        <taxon>Puccinia</taxon>
    </lineage>
</organism>
<evidence type="ECO:0000313" key="2">
    <source>
        <dbReference type="Proteomes" id="UP001060170"/>
    </source>
</evidence>
<dbReference type="Proteomes" id="UP001060170">
    <property type="component" value="Chromosome 8"/>
</dbReference>